<dbReference type="InterPro" id="IPR019238">
    <property type="entry name" value="AbiEi_2"/>
</dbReference>
<sequence>MRELNIEKDILNEGVKVLRDLIGVKIKTSYVAKKIPKQDAIITFDFGGEHHFNVEVKGEIRQSHALSIIERFGRNKNQWLLISRYIPQPLKEQFRKFGINYLELAGNCYIRSNGILIYVTEQKVTPTRVNVVGKLWKPSGLKFLLAIINTPTLLQASYRDIASAAGIALGNVGLLLGELQNSGYTKKVGNVEEIINYDQLVMRWTDMYHATLRPKLLLGRFRFLKPESMFGWEHFSLSETYWGGEPGAAILTGHLTPEQFIIYTRKSPNELIKMLGIIPDSNGNITVFDKFWGEPPHSSENVTFSEKKHVVPPLLVYADLINEVDSRDYEVAGRIKKHYLNGK</sequence>
<protein>
    <submittedName>
        <fullName evidence="1">Uncharacterized protein</fullName>
    </submittedName>
</protein>
<reference evidence="2" key="1">
    <citation type="submission" date="2009-08" db="EMBL/GenBank/DDBJ databases">
        <title>The complete genome of Chitinophaga pinensis DSM 2588.</title>
        <authorList>
            <consortium name="US DOE Joint Genome Institute (JGI-PGF)"/>
            <person name="Lucas S."/>
            <person name="Copeland A."/>
            <person name="Lapidus A."/>
            <person name="Glavina del Rio T."/>
            <person name="Dalin E."/>
            <person name="Tice H."/>
            <person name="Bruce D."/>
            <person name="Goodwin L."/>
            <person name="Pitluck S."/>
            <person name="Kyrpides N."/>
            <person name="Mavromatis K."/>
            <person name="Ivanova N."/>
            <person name="Mikhailova N."/>
            <person name="Sims D."/>
            <person name="Meinche L."/>
            <person name="Brettin T."/>
            <person name="Detter J.C."/>
            <person name="Han C."/>
            <person name="Larimer F."/>
            <person name="Land M."/>
            <person name="Hauser L."/>
            <person name="Markowitz V."/>
            <person name="Cheng J.-F."/>
            <person name="Hugenholtz P."/>
            <person name="Woyke T."/>
            <person name="Wu D."/>
            <person name="Spring S."/>
            <person name="Klenk H.-P."/>
            <person name="Eisen J.A."/>
        </authorList>
    </citation>
    <scope>NUCLEOTIDE SEQUENCE [LARGE SCALE GENOMIC DNA]</scope>
    <source>
        <strain evidence="2">ATCC 43595 / DSM 2588 / LMG 13176 / NBRC 15968 / NCIMB 11800 / UQM 2034</strain>
    </source>
</reference>
<dbReference type="AlphaFoldDB" id="A0A979GM04"/>
<dbReference type="Pfam" id="PF09952">
    <property type="entry name" value="AbiEi_2"/>
    <property type="match status" value="1"/>
</dbReference>
<dbReference type="OrthoDB" id="593981at2"/>
<dbReference type="EMBL" id="CP001699">
    <property type="protein sequence ID" value="ACU57517.1"/>
    <property type="molecule type" value="Genomic_DNA"/>
</dbReference>
<dbReference type="RefSeq" id="WP_012787693.1">
    <property type="nucleotide sequence ID" value="NC_013132.1"/>
</dbReference>
<proteinExistence type="predicted"/>
<reference evidence="1 2" key="2">
    <citation type="journal article" date="2010" name="Stand. Genomic Sci.">
        <title>Complete genome sequence of Chitinophaga pinensis type strain (UQM 2034).</title>
        <authorList>
            <person name="Glavina Del Rio T."/>
            <person name="Abt B."/>
            <person name="Spring S."/>
            <person name="Lapidus A."/>
            <person name="Nolan M."/>
            <person name="Tice H."/>
            <person name="Copeland A."/>
            <person name="Cheng J.F."/>
            <person name="Chen F."/>
            <person name="Bruce D."/>
            <person name="Goodwin L."/>
            <person name="Pitluck S."/>
            <person name="Ivanova N."/>
            <person name="Mavromatis K."/>
            <person name="Mikhailova N."/>
            <person name="Pati A."/>
            <person name="Chen A."/>
            <person name="Palaniappan K."/>
            <person name="Land M."/>
            <person name="Hauser L."/>
            <person name="Chang Y.J."/>
            <person name="Jeffries C.D."/>
            <person name="Chain P."/>
            <person name="Saunders E."/>
            <person name="Detter J.C."/>
            <person name="Brettin T."/>
            <person name="Rohde M."/>
            <person name="Goker M."/>
            <person name="Bristow J."/>
            <person name="Eisen J.A."/>
            <person name="Markowitz V."/>
            <person name="Hugenholtz P."/>
            <person name="Kyrpides N.C."/>
            <person name="Klenk H.P."/>
            <person name="Lucas S."/>
        </authorList>
    </citation>
    <scope>NUCLEOTIDE SEQUENCE [LARGE SCALE GENOMIC DNA]</scope>
    <source>
        <strain evidence="2">ATCC 43595 / DSM 2588 / LMG 13176 / NBRC 15968 / NCIMB 11800 / UQM 2034</strain>
    </source>
</reference>
<accession>A0A979GM04</accession>
<organism evidence="1 2">
    <name type="scientific">Chitinophaga pinensis (strain ATCC 43595 / DSM 2588 / LMG 13176 / NBRC 15968 / NCIMB 11800 / UQM 2034)</name>
    <dbReference type="NCBI Taxonomy" id="485918"/>
    <lineage>
        <taxon>Bacteria</taxon>
        <taxon>Pseudomonadati</taxon>
        <taxon>Bacteroidota</taxon>
        <taxon>Chitinophagia</taxon>
        <taxon>Chitinophagales</taxon>
        <taxon>Chitinophagaceae</taxon>
        <taxon>Chitinophaga</taxon>
    </lineage>
</organism>
<evidence type="ECO:0000313" key="1">
    <source>
        <dbReference type="EMBL" id="ACU57517.1"/>
    </source>
</evidence>
<dbReference type="KEGG" id="cpi:Cpin_0008"/>
<name>A0A979GM04_CHIPD</name>
<evidence type="ECO:0000313" key="2">
    <source>
        <dbReference type="Proteomes" id="UP000002215"/>
    </source>
</evidence>
<gene>
    <name evidence="1" type="ordered locus">Cpin_0008</name>
</gene>
<dbReference type="Proteomes" id="UP000002215">
    <property type="component" value="Chromosome"/>
</dbReference>